<gene>
    <name evidence="1" type="ORF">Lqui_1224</name>
</gene>
<organism evidence="1 2">
    <name type="scientific">Legionella quinlivanii</name>
    <dbReference type="NCBI Taxonomy" id="45073"/>
    <lineage>
        <taxon>Bacteria</taxon>
        <taxon>Pseudomonadati</taxon>
        <taxon>Pseudomonadota</taxon>
        <taxon>Gammaproteobacteria</taxon>
        <taxon>Legionellales</taxon>
        <taxon>Legionellaceae</taxon>
        <taxon>Legionella</taxon>
    </lineage>
</organism>
<reference evidence="1 2" key="1">
    <citation type="submission" date="2015-11" db="EMBL/GenBank/DDBJ databases">
        <title>Genomic analysis of 38 Legionella species identifies large and diverse effector repertoires.</title>
        <authorList>
            <person name="Burstein D."/>
            <person name="Amaro F."/>
            <person name="Zusman T."/>
            <person name="Lifshitz Z."/>
            <person name="Cohen O."/>
            <person name="Gilbert J.A."/>
            <person name="Pupko T."/>
            <person name="Shuman H.A."/>
            <person name="Segal G."/>
        </authorList>
    </citation>
    <scope>NUCLEOTIDE SEQUENCE [LARGE SCALE GENOMIC DNA]</scope>
    <source>
        <strain evidence="1 2">CDC#1442-AUS-E</strain>
    </source>
</reference>
<protein>
    <submittedName>
        <fullName evidence="1">Uncharacterized protein</fullName>
    </submittedName>
</protein>
<comment type="caution">
    <text evidence="1">The sequence shown here is derived from an EMBL/GenBank/DDBJ whole genome shotgun (WGS) entry which is preliminary data.</text>
</comment>
<dbReference type="AlphaFoldDB" id="A0A0W0Y1Y3"/>
<evidence type="ECO:0000313" key="1">
    <source>
        <dbReference type="EMBL" id="KTD50658.1"/>
    </source>
</evidence>
<dbReference type="STRING" id="45073.Lqui_1224"/>
<evidence type="ECO:0000313" key="2">
    <source>
        <dbReference type="Proteomes" id="UP000054618"/>
    </source>
</evidence>
<dbReference type="Proteomes" id="UP000054618">
    <property type="component" value="Unassembled WGS sequence"/>
</dbReference>
<dbReference type="RefSeq" id="WP_058507349.1">
    <property type="nucleotide sequence ID" value="NZ_CAAAIK010000022.1"/>
</dbReference>
<sequence length="63" mass="7376">MFIYTAKIYVGAQEVQNNTSDDLEQLFIWMLTQVQGKTGDYHGHIVNNSTNEIIRNFRKCHDE</sequence>
<keyword evidence="2" id="KW-1185">Reference proteome</keyword>
<proteinExistence type="predicted"/>
<dbReference type="OrthoDB" id="5639786at2"/>
<dbReference type="PATRIC" id="fig|45073.5.peg.1289"/>
<dbReference type="EMBL" id="LNYS01000007">
    <property type="protein sequence ID" value="KTD50658.1"/>
    <property type="molecule type" value="Genomic_DNA"/>
</dbReference>
<name>A0A0W0Y1Y3_9GAMM</name>
<accession>A0A0W0Y1Y3</accession>